<sequence length="115" mass="13251">MHASGLCYNRGRRTEVKNEGPVCGLTARESHMGKRRQPLHTHPPLWTVRATLPDAVSDRLVLQCAQMTCQIGKFLSSKIEFAFEVRSSEKERWRVFMKISAILLRRRSVETKLDL</sequence>
<proteinExistence type="predicted"/>
<name>A0A5B7FF75_PORTR</name>
<keyword evidence="2" id="KW-1185">Reference proteome</keyword>
<protein>
    <submittedName>
        <fullName evidence="1">Uncharacterized protein</fullName>
    </submittedName>
</protein>
<evidence type="ECO:0000313" key="2">
    <source>
        <dbReference type="Proteomes" id="UP000324222"/>
    </source>
</evidence>
<dbReference type="EMBL" id="VSRR010005918">
    <property type="protein sequence ID" value="MPC43628.1"/>
    <property type="molecule type" value="Genomic_DNA"/>
</dbReference>
<accession>A0A5B7FF75</accession>
<comment type="caution">
    <text evidence="1">The sequence shown here is derived from an EMBL/GenBank/DDBJ whole genome shotgun (WGS) entry which is preliminary data.</text>
</comment>
<dbReference type="Proteomes" id="UP000324222">
    <property type="component" value="Unassembled WGS sequence"/>
</dbReference>
<organism evidence="1 2">
    <name type="scientific">Portunus trituberculatus</name>
    <name type="common">Swimming crab</name>
    <name type="synonym">Neptunus trituberculatus</name>
    <dbReference type="NCBI Taxonomy" id="210409"/>
    <lineage>
        <taxon>Eukaryota</taxon>
        <taxon>Metazoa</taxon>
        <taxon>Ecdysozoa</taxon>
        <taxon>Arthropoda</taxon>
        <taxon>Crustacea</taxon>
        <taxon>Multicrustacea</taxon>
        <taxon>Malacostraca</taxon>
        <taxon>Eumalacostraca</taxon>
        <taxon>Eucarida</taxon>
        <taxon>Decapoda</taxon>
        <taxon>Pleocyemata</taxon>
        <taxon>Brachyura</taxon>
        <taxon>Eubrachyura</taxon>
        <taxon>Portunoidea</taxon>
        <taxon>Portunidae</taxon>
        <taxon>Portuninae</taxon>
        <taxon>Portunus</taxon>
    </lineage>
</organism>
<reference evidence="1 2" key="1">
    <citation type="submission" date="2019-05" db="EMBL/GenBank/DDBJ databases">
        <title>Another draft genome of Portunus trituberculatus and its Hox gene families provides insights of decapod evolution.</title>
        <authorList>
            <person name="Jeong J.-H."/>
            <person name="Song I."/>
            <person name="Kim S."/>
            <person name="Choi T."/>
            <person name="Kim D."/>
            <person name="Ryu S."/>
            <person name="Kim W."/>
        </authorList>
    </citation>
    <scope>NUCLEOTIDE SEQUENCE [LARGE SCALE GENOMIC DNA]</scope>
    <source>
        <tissue evidence="1">Muscle</tissue>
    </source>
</reference>
<evidence type="ECO:0000313" key="1">
    <source>
        <dbReference type="EMBL" id="MPC43628.1"/>
    </source>
</evidence>
<dbReference type="AlphaFoldDB" id="A0A5B7FF75"/>
<gene>
    <name evidence="1" type="ORF">E2C01_037278</name>
</gene>